<dbReference type="InterPro" id="IPR016169">
    <property type="entry name" value="FAD-bd_PCMH_sub2"/>
</dbReference>
<dbReference type="GO" id="GO:0051301">
    <property type="term" value="P:cell division"/>
    <property type="evidence" value="ECO:0007669"/>
    <property type="project" value="UniProtKB-KW"/>
</dbReference>
<evidence type="ECO:0000256" key="9">
    <source>
        <dbReference type="ARBA" id="ARBA00022827"/>
    </source>
</evidence>
<comment type="catalytic activity">
    <reaction evidence="16 17">
        <text>UDP-N-acetyl-alpha-D-muramate + NADP(+) = UDP-N-acetyl-3-O-(1-carboxyvinyl)-alpha-D-glucosamine + NADPH + H(+)</text>
        <dbReference type="Rhea" id="RHEA:12248"/>
        <dbReference type="ChEBI" id="CHEBI:15378"/>
        <dbReference type="ChEBI" id="CHEBI:57783"/>
        <dbReference type="ChEBI" id="CHEBI:58349"/>
        <dbReference type="ChEBI" id="CHEBI:68483"/>
        <dbReference type="ChEBI" id="CHEBI:70757"/>
        <dbReference type="EC" id="1.3.1.98"/>
    </reaction>
</comment>
<dbReference type="EC" id="1.3.1.98" evidence="17"/>
<evidence type="ECO:0000256" key="1">
    <source>
        <dbReference type="ARBA" id="ARBA00001974"/>
    </source>
</evidence>
<dbReference type="InterPro" id="IPR003170">
    <property type="entry name" value="MurB"/>
</dbReference>
<feature type="active site" description="Proton donor" evidence="17">
    <location>
        <position position="238"/>
    </location>
</feature>
<dbReference type="InterPro" id="IPR006094">
    <property type="entry name" value="Oxid_FAD_bind_N"/>
</dbReference>
<keyword evidence="14 17" id="KW-0131">Cell cycle</keyword>
<dbReference type="Proteomes" id="UP000217153">
    <property type="component" value="Chromosome"/>
</dbReference>
<dbReference type="GO" id="GO:0071949">
    <property type="term" value="F:FAD binding"/>
    <property type="evidence" value="ECO:0007669"/>
    <property type="project" value="InterPro"/>
</dbReference>
<keyword evidence="12 17" id="KW-0573">Peptidoglycan synthesis</keyword>
<organism evidence="19 20">
    <name type="scientific">Candidatus Nanopelagicus limnae</name>
    <dbReference type="NCBI Taxonomy" id="1884634"/>
    <lineage>
        <taxon>Bacteria</taxon>
        <taxon>Bacillati</taxon>
        <taxon>Actinomycetota</taxon>
        <taxon>Actinomycetes</taxon>
        <taxon>Candidatus Nanopelagicales</taxon>
        <taxon>Candidatus Nanopelagicaceae</taxon>
        <taxon>Candidatus Nanopelagicus</taxon>
    </lineage>
</organism>
<evidence type="ECO:0000256" key="2">
    <source>
        <dbReference type="ARBA" id="ARBA00003921"/>
    </source>
</evidence>
<evidence type="ECO:0000256" key="15">
    <source>
        <dbReference type="ARBA" id="ARBA00023316"/>
    </source>
</evidence>
<evidence type="ECO:0000256" key="11">
    <source>
        <dbReference type="ARBA" id="ARBA00022960"/>
    </source>
</evidence>
<dbReference type="AlphaFoldDB" id="A0A249JWJ9"/>
<evidence type="ECO:0000256" key="13">
    <source>
        <dbReference type="ARBA" id="ARBA00023002"/>
    </source>
</evidence>
<dbReference type="Gene3D" id="3.30.465.10">
    <property type="match status" value="1"/>
</dbReference>
<keyword evidence="15 17" id="KW-0961">Cell wall biogenesis/degradation</keyword>
<feature type="active site" evidence="17">
    <location>
        <position position="332"/>
    </location>
</feature>
<dbReference type="NCBIfam" id="NF010478">
    <property type="entry name" value="PRK13903.1"/>
    <property type="match status" value="1"/>
</dbReference>
<dbReference type="InterPro" id="IPR036318">
    <property type="entry name" value="FAD-bd_PCMH-like_sf"/>
</dbReference>
<comment type="function">
    <text evidence="2 17">Cell wall formation.</text>
</comment>
<keyword evidence="10 17" id="KW-0521">NADP</keyword>
<evidence type="ECO:0000256" key="10">
    <source>
        <dbReference type="ARBA" id="ARBA00022857"/>
    </source>
</evidence>
<feature type="active site" evidence="17">
    <location>
        <position position="160"/>
    </location>
</feature>
<dbReference type="PROSITE" id="PS51387">
    <property type="entry name" value="FAD_PCMH"/>
    <property type="match status" value="1"/>
</dbReference>
<dbReference type="Gene3D" id="3.90.78.10">
    <property type="entry name" value="UDP-N-acetylenolpyruvoylglucosamine reductase, C-terminal domain"/>
    <property type="match status" value="1"/>
</dbReference>
<dbReference type="SUPFAM" id="SSF56176">
    <property type="entry name" value="FAD-binding/transporter-associated domain-like"/>
    <property type="match status" value="1"/>
</dbReference>
<evidence type="ECO:0000256" key="6">
    <source>
        <dbReference type="ARBA" id="ARBA00022490"/>
    </source>
</evidence>
<evidence type="ECO:0000256" key="17">
    <source>
        <dbReference type="HAMAP-Rule" id="MF_00037"/>
    </source>
</evidence>
<dbReference type="InterPro" id="IPR036635">
    <property type="entry name" value="MurB_C_sf"/>
</dbReference>
<dbReference type="NCBIfam" id="TIGR00179">
    <property type="entry name" value="murB"/>
    <property type="match status" value="1"/>
</dbReference>
<comment type="similarity">
    <text evidence="5 17">Belongs to the MurB family.</text>
</comment>
<keyword evidence="9 17" id="KW-0274">FAD</keyword>
<dbReference type="GO" id="GO:0071555">
    <property type="term" value="P:cell wall organization"/>
    <property type="evidence" value="ECO:0007669"/>
    <property type="project" value="UniProtKB-KW"/>
</dbReference>
<keyword evidence="8 17" id="KW-0285">Flavoprotein</keyword>
<dbReference type="RefSeq" id="WP_095680216.1">
    <property type="nucleotide sequence ID" value="NZ_CP016768.2"/>
</dbReference>
<dbReference type="GO" id="GO:0008360">
    <property type="term" value="P:regulation of cell shape"/>
    <property type="evidence" value="ECO:0007669"/>
    <property type="project" value="UniProtKB-KW"/>
</dbReference>
<dbReference type="Gene3D" id="3.30.43.10">
    <property type="entry name" value="Uridine Diphospho-n-acetylenolpyruvylglucosamine Reductase, domain 2"/>
    <property type="match status" value="1"/>
</dbReference>
<dbReference type="PANTHER" id="PTHR21071">
    <property type="entry name" value="UDP-N-ACETYLENOLPYRUVOYLGLUCOSAMINE REDUCTASE"/>
    <property type="match status" value="1"/>
</dbReference>
<evidence type="ECO:0000256" key="8">
    <source>
        <dbReference type="ARBA" id="ARBA00022630"/>
    </source>
</evidence>
<proteinExistence type="inferred from homology"/>
<dbReference type="PANTHER" id="PTHR21071:SF4">
    <property type="entry name" value="UDP-N-ACETYLENOLPYRUVOYLGLUCOSAMINE REDUCTASE"/>
    <property type="match status" value="1"/>
</dbReference>
<comment type="cofactor">
    <cofactor evidence="1 17">
        <name>FAD</name>
        <dbReference type="ChEBI" id="CHEBI:57692"/>
    </cofactor>
</comment>
<keyword evidence="7 17" id="KW-0132">Cell division</keyword>
<reference evidence="20" key="1">
    <citation type="submission" date="2016-10" db="EMBL/GenBank/DDBJ databases">
        <title>High microdiversification within the ubiquitous acI lineage of Actinobacteria.</title>
        <authorList>
            <person name="Neuenschwander S.M."/>
            <person name="Salcher M."/>
            <person name="Ghai R."/>
            <person name="Pernthaler J."/>
        </authorList>
    </citation>
    <scope>NUCLEOTIDE SEQUENCE [LARGE SCALE GENOMIC DNA]</scope>
</reference>
<protein>
    <recommendedName>
        <fullName evidence="17">UDP-N-acetylenolpyruvoylglucosamine reductase</fullName>
        <ecNumber evidence="17">1.3.1.98</ecNumber>
    </recommendedName>
    <alternativeName>
        <fullName evidence="17">UDP-N-acetylmuramate dehydrogenase</fullName>
    </alternativeName>
</protein>
<dbReference type="Pfam" id="PF01565">
    <property type="entry name" value="FAD_binding_4"/>
    <property type="match status" value="1"/>
</dbReference>
<evidence type="ECO:0000256" key="14">
    <source>
        <dbReference type="ARBA" id="ARBA00023306"/>
    </source>
</evidence>
<comment type="subcellular location">
    <subcellularLocation>
        <location evidence="3 17">Cytoplasm</location>
    </subcellularLocation>
</comment>
<evidence type="ECO:0000256" key="16">
    <source>
        <dbReference type="ARBA" id="ARBA00048914"/>
    </source>
</evidence>
<keyword evidence="11 17" id="KW-0133">Cell shape</keyword>
<dbReference type="HAMAP" id="MF_00037">
    <property type="entry name" value="MurB"/>
    <property type="match status" value="1"/>
</dbReference>
<dbReference type="InterPro" id="IPR016166">
    <property type="entry name" value="FAD-bd_PCMH"/>
</dbReference>
<dbReference type="GO" id="GO:0005829">
    <property type="term" value="C:cytosol"/>
    <property type="evidence" value="ECO:0007669"/>
    <property type="project" value="TreeGrafter"/>
</dbReference>
<keyword evidence="13 17" id="KW-0560">Oxidoreductase</keyword>
<keyword evidence="6 17" id="KW-0963">Cytoplasm</keyword>
<evidence type="ECO:0000256" key="3">
    <source>
        <dbReference type="ARBA" id="ARBA00004496"/>
    </source>
</evidence>
<dbReference type="Pfam" id="PF02873">
    <property type="entry name" value="MurB_C"/>
    <property type="match status" value="1"/>
</dbReference>
<sequence length="341" mass="36709">MEQLSNFTTLKVGGPAQKIVHAHTEDELVEFVKAADKAGEKVLILGGGSNLLISDAGFAGTVIRVESKGNALDYDACSGGMIEVSAGEDWDQFVEQTIEKGFADLESLSGIPGTVGGAPIQNIGAYGHEVSETIARVKAYDRKKGEVITFTNEQCHFSYRNSAFKEDAGRYVVLNVTFQLRKGEMSLPITYAELANYLSVNLGDRAPIMKVRNAVLELRGRKGMLINSTDVNSNSAGSFFVNPILTKDMADKLPADAPRWPQSDGKVKTSAAWLMEHAGVNKGEKLAGAQISNKHVLALTNSGDATADDIIELAKMARAKVFEKFGIKLEAEVQLVGLDLN</sequence>
<name>A0A249JWJ9_9ACTN</name>
<feature type="domain" description="FAD-binding PCMH-type" evidence="18">
    <location>
        <begin position="12"/>
        <end position="183"/>
    </location>
</feature>
<evidence type="ECO:0000259" key="18">
    <source>
        <dbReference type="PROSITE" id="PS51387"/>
    </source>
</evidence>
<dbReference type="InterPro" id="IPR011601">
    <property type="entry name" value="MurB_C"/>
</dbReference>
<comment type="pathway">
    <text evidence="4 17">Cell wall biogenesis; peptidoglycan biosynthesis.</text>
</comment>
<dbReference type="EMBL" id="CP016768">
    <property type="protein sequence ID" value="ASY08892.1"/>
    <property type="molecule type" value="Genomic_DNA"/>
</dbReference>
<evidence type="ECO:0000256" key="5">
    <source>
        <dbReference type="ARBA" id="ARBA00010485"/>
    </source>
</evidence>
<gene>
    <name evidence="17" type="primary">murB</name>
    <name evidence="19" type="ORF">B1s21122_00730</name>
</gene>
<dbReference type="OrthoDB" id="9804753at2"/>
<keyword evidence="20" id="KW-1185">Reference proteome</keyword>
<dbReference type="NCBIfam" id="NF000755">
    <property type="entry name" value="PRK00046.1"/>
    <property type="match status" value="1"/>
</dbReference>
<evidence type="ECO:0000313" key="20">
    <source>
        <dbReference type="Proteomes" id="UP000217153"/>
    </source>
</evidence>
<dbReference type="InterPro" id="IPR016167">
    <property type="entry name" value="FAD-bd_PCMH_sub1"/>
</dbReference>
<dbReference type="GO" id="GO:0009252">
    <property type="term" value="P:peptidoglycan biosynthetic process"/>
    <property type="evidence" value="ECO:0007669"/>
    <property type="project" value="UniProtKB-UniRule"/>
</dbReference>
<dbReference type="SUPFAM" id="SSF56194">
    <property type="entry name" value="Uridine diphospho-N-Acetylenolpyruvylglucosamine reductase, MurB, C-terminal domain"/>
    <property type="match status" value="1"/>
</dbReference>
<evidence type="ECO:0000256" key="4">
    <source>
        <dbReference type="ARBA" id="ARBA00004752"/>
    </source>
</evidence>
<dbReference type="GO" id="GO:0008762">
    <property type="term" value="F:UDP-N-acetylmuramate dehydrogenase activity"/>
    <property type="evidence" value="ECO:0007669"/>
    <property type="project" value="UniProtKB-UniRule"/>
</dbReference>
<accession>A0A249JWJ9</accession>
<dbReference type="KEGG" id="abam:B1s21122_00730"/>
<evidence type="ECO:0000256" key="7">
    <source>
        <dbReference type="ARBA" id="ARBA00022618"/>
    </source>
</evidence>
<evidence type="ECO:0000256" key="12">
    <source>
        <dbReference type="ARBA" id="ARBA00022984"/>
    </source>
</evidence>
<dbReference type="UniPathway" id="UPA00219"/>
<evidence type="ECO:0000313" key="19">
    <source>
        <dbReference type="EMBL" id="ASY08892.1"/>
    </source>
</evidence>